<dbReference type="InterPro" id="IPR003228">
    <property type="entry name" value="TFIID_TAF12_dom"/>
</dbReference>
<dbReference type="Proteomes" id="UP000078387">
    <property type="component" value="Unassembled WGS sequence"/>
</dbReference>
<dbReference type="Gene3D" id="1.10.20.10">
    <property type="entry name" value="Histone, subunit A"/>
    <property type="match status" value="1"/>
</dbReference>
<organism evidence="3 4">
    <name type="scientific">Entamoeba histolytica</name>
    <dbReference type="NCBI Taxonomy" id="5759"/>
    <lineage>
        <taxon>Eukaryota</taxon>
        <taxon>Amoebozoa</taxon>
        <taxon>Evosea</taxon>
        <taxon>Archamoebae</taxon>
        <taxon>Mastigamoebida</taxon>
        <taxon>Entamoebidae</taxon>
        <taxon>Entamoeba</taxon>
    </lineage>
</organism>
<dbReference type="Pfam" id="PF03847">
    <property type="entry name" value="TFIID_20kDa"/>
    <property type="match status" value="1"/>
</dbReference>
<dbReference type="InterPro" id="IPR009072">
    <property type="entry name" value="Histone-fold"/>
</dbReference>
<evidence type="ECO:0000313" key="3">
    <source>
        <dbReference type="EMBL" id="GAT94070.1"/>
    </source>
</evidence>
<feature type="compositionally biased region" description="Polar residues" evidence="1">
    <location>
        <begin position="11"/>
        <end position="22"/>
    </location>
</feature>
<feature type="domain" description="Transcription initiation factor TFIID subunit 12" evidence="2">
    <location>
        <begin position="35"/>
        <end position="101"/>
    </location>
</feature>
<protein>
    <recommendedName>
        <fullName evidence="2">Transcription initiation factor TFIID subunit 12 domain-containing protein</fullName>
    </recommendedName>
</protein>
<name>A0A5K1V0J8_ENTHI</name>
<dbReference type="GO" id="GO:0046982">
    <property type="term" value="F:protein heterodimerization activity"/>
    <property type="evidence" value="ECO:0007669"/>
    <property type="project" value="InterPro"/>
</dbReference>
<dbReference type="EMBL" id="BDEQ01000001">
    <property type="protein sequence ID" value="GAT94070.1"/>
    <property type="molecule type" value="Genomic_DNA"/>
</dbReference>
<dbReference type="CDD" id="cd07981">
    <property type="entry name" value="HFD_TAF12"/>
    <property type="match status" value="1"/>
</dbReference>
<evidence type="ECO:0000259" key="2">
    <source>
        <dbReference type="Pfam" id="PF03847"/>
    </source>
</evidence>
<feature type="region of interest" description="Disordered" evidence="1">
    <location>
        <begin position="1"/>
        <end position="28"/>
    </location>
</feature>
<comment type="caution">
    <text evidence="3">The sequence shown here is derived from an EMBL/GenBank/DDBJ whole genome shotgun (WGS) entry which is preliminary data.</text>
</comment>
<dbReference type="VEuPathDB" id="AmoebaDB:EHI5A_272910"/>
<dbReference type="GO" id="GO:0006352">
    <property type="term" value="P:DNA-templated transcription initiation"/>
    <property type="evidence" value="ECO:0007669"/>
    <property type="project" value="InterPro"/>
</dbReference>
<evidence type="ECO:0000256" key="1">
    <source>
        <dbReference type="SAM" id="MobiDB-lite"/>
    </source>
</evidence>
<evidence type="ECO:0000313" key="4">
    <source>
        <dbReference type="Proteomes" id="UP000078387"/>
    </source>
</evidence>
<gene>
    <name evidence="3" type="ORF">CL6EHI_118200</name>
</gene>
<proteinExistence type="predicted"/>
<dbReference type="VEuPathDB" id="AmoebaDB:KM1_322540"/>
<dbReference type="OMA" id="KQCAHAN"/>
<accession>A0A5K1V0J8</accession>
<dbReference type="AlphaFoldDB" id="A0A5K1V0J8"/>
<dbReference type="SUPFAM" id="SSF47113">
    <property type="entry name" value="Histone-fold"/>
    <property type="match status" value="1"/>
</dbReference>
<feature type="compositionally biased region" description="Basic and acidic residues" evidence="1">
    <location>
        <begin position="1"/>
        <end position="10"/>
    </location>
</feature>
<dbReference type="VEuPathDB" id="AmoebaDB:EHI_118200"/>
<dbReference type="GO" id="GO:0005669">
    <property type="term" value="C:transcription factor TFIID complex"/>
    <property type="evidence" value="ECO:0007669"/>
    <property type="project" value="InterPro"/>
</dbReference>
<reference evidence="3 4" key="1">
    <citation type="submission" date="2016-05" db="EMBL/GenBank/DDBJ databases">
        <title>First whole genome sequencing of Entamoeba histolytica HM1:IMSS-clone-6.</title>
        <authorList>
            <person name="Mukherjee Avik.K."/>
            <person name="Izumyama S."/>
            <person name="Nakada-Tsukui K."/>
            <person name="Nozaki T."/>
        </authorList>
    </citation>
    <scope>NUCLEOTIDE SEQUENCE [LARGE SCALE GENOMIC DNA]</scope>
    <source>
        <strain evidence="3 4">HM1:IMSS clone 6</strain>
    </source>
</reference>
<dbReference type="VEuPathDB" id="AmoebaDB:EHI7A_151780"/>
<sequence>MQVTTTDKRTTGSSMIPNQINQQKDKKREDILQREQMRNLIKRVDGRYEFDKTSIQTALKDVVEDFLDTSLCDLLEIAKHRGSDKIEIKDTLFYYRMMWNLNVGPSYSLPPKSTTVLQKKFAPQKTFKKQICEFKERVGIVHKGIDEMHSVH</sequence>